<organism evidence="2 3">
    <name type="scientific">Pseudonocardia charpentierae</name>
    <dbReference type="NCBI Taxonomy" id="3075545"/>
    <lineage>
        <taxon>Bacteria</taxon>
        <taxon>Bacillati</taxon>
        <taxon>Actinomycetota</taxon>
        <taxon>Actinomycetes</taxon>
        <taxon>Pseudonocardiales</taxon>
        <taxon>Pseudonocardiaceae</taxon>
        <taxon>Pseudonocardia</taxon>
    </lineage>
</organism>
<keyword evidence="3" id="KW-1185">Reference proteome</keyword>
<evidence type="ECO:0000313" key="3">
    <source>
        <dbReference type="Proteomes" id="UP001183202"/>
    </source>
</evidence>
<sequence>MTTTTPRGPVLTLVAMLGLALTLVLVNGATSRDAPPVPVAAAPAAVTAAADPAPPSAAPEPAAPAPEAAVEPPAAAFPAKAEFVGEAPTAKGPIPIEITVDGGRAKAYVCDGKKIEVWLQGTAEDGVVELTGRKGARLSGTLTGDAVDGTVVLAGYPEWTFSAEATSSTRAELDRARASLSATGS</sequence>
<dbReference type="Proteomes" id="UP001183202">
    <property type="component" value="Unassembled WGS sequence"/>
</dbReference>
<accession>A0ABU2N5C2</accession>
<evidence type="ECO:0000256" key="1">
    <source>
        <dbReference type="SAM" id="MobiDB-lite"/>
    </source>
</evidence>
<name>A0ABU2N5C2_9PSEU</name>
<comment type="caution">
    <text evidence="2">The sequence shown here is derived from an EMBL/GenBank/DDBJ whole genome shotgun (WGS) entry which is preliminary data.</text>
</comment>
<reference evidence="3" key="1">
    <citation type="submission" date="2023-07" db="EMBL/GenBank/DDBJ databases">
        <title>30 novel species of actinomycetes from the DSMZ collection.</title>
        <authorList>
            <person name="Nouioui I."/>
        </authorList>
    </citation>
    <scope>NUCLEOTIDE SEQUENCE [LARGE SCALE GENOMIC DNA]</scope>
    <source>
        <strain evidence="3">DSM 45834</strain>
    </source>
</reference>
<dbReference type="EMBL" id="JAVREJ010000003">
    <property type="protein sequence ID" value="MDT0349130.1"/>
    <property type="molecule type" value="Genomic_DNA"/>
</dbReference>
<evidence type="ECO:0000313" key="2">
    <source>
        <dbReference type="EMBL" id="MDT0349130.1"/>
    </source>
</evidence>
<gene>
    <name evidence="2" type="ORF">RM445_06285</name>
</gene>
<proteinExistence type="predicted"/>
<dbReference type="RefSeq" id="WP_311555108.1">
    <property type="nucleotide sequence ID" value="NZ_JAVREJ010000003.1"/>
</dbReference>
<feature type="region of interest" description="Disordered" evidence="1">
    <location>
        <begin position="50"/>
        <end position="71"/>
    </location>
</feature>
<feature type="compositionally biased region" description="Pro residues" evidence="1">
    <location>
        <begin position="52"/>
        <end position="64"/>
    </location>
</feature>
<protein>
    <submittedName>
        <fullName evidence="2">Uncharacterized protein</fullName>
    </submittedName>
</protein>